<keyword evidence="2" id="KW-1185">Reference proteome</keyword>
<evidence type="ECO:0000313" key="2">
    <source>
        <dbReference type="Proteomes" id="UP001165960"/>
    </source>
</evidence>
<name>A0ACC2UBV2_9FUNG</name>
<sequence length="141" mass="15393">MSDRGKSSGNRGTQRGGNNSRTRGGGRGSSSGNQRGGSQNSGAQERRPRKESILDLSKYMDKRIHVKFTGGREVTGLLKGHDPLLNLVLDETIELLKDPENPLRLSDKTRDLGLLVCRGPSVILISPLEGSEEIQNPFLQE</sequence>
<evidence type="ECO:0000313" key="1">
    <source>
        <dbReference type="EMBL" id="KAJ9084320.1"/>
    </source>
</evidence>
<dbReference type="EMBL" id="QTSX02000856">
    <property type="protein sequence ID" value="KAJ9084320.1"/>
    <property type="molecule type" value="Genomic_DNA"/>
</dbReference>
<gene>
    <name evidence="1" type="primary">LSM7</name>
    <name evidence="1" type="ORF">DSO57_1025708</name>
</gene>
<comment type="caution">
    <text evidence="1">The sequence shown here is derived from an EMBL/GenBank/DDBJ whole genome shotgun (WGS) entry which is preliminary data.</text>
</comment>
<reference evidence="1" key="1">
    <citation type="submission" date="2022-04" db="EMBL/GenBank/DDBJ databases">
        <title>Genome of the entomopathogenic fungus Entomophthora muscae.</title>
        <authorList>
            <person name="Elya C."/>
            <person name="Lovett B.R."/>
            <person name="Lee E."/>
            <person name="Macias A.M."/>
            <person name="Hajek A.E."/>
            <person name="De Bivort B.L."/>
            <person name="Kasson M.T."/>
            <person name="De Fine Licht H.H."/>
            <person name="Stajich J.E."/>
        </authorList>
    </citation>
    <scope>NUCLEOTIDE SEQUENCE</scope>
    <source>
        <strain evidence="1">Berkeley</strain>
    </source>
</reference>
<organism evidence="1 2">
    <name type="scientific">Entomophthora muscae</name>
    <dbReference type="NCBI Taxonomy" id="34485"/>
    <lineage>
        <taxon>Eukaryota</taxon>
        <taxon>Fungi</taxon>
        <taxon>Fungi incertae sedis</taxon>
        <taxon>Zoopagomycota</taxon>
        <taxon>Entomophthoromycotina</taxon>
        <taxon>Entomophthoromycetes</taxon>
        <taxon>Entomophthorales</taxon>
        <taxon>Entomophthoraceae</taxon>
        <taxon>Entomophthora</taxon>
    </lineage>
</organism>
<dbReference type="Proteomes" id="UP001165960">
    <property type="component" value="Unassembled WGS sequence"/>
</dbReference>
<accession>A0ACC2UBV2</accession>
<protein>
    <submittedName>
        <fullName evidence="1">Sm-like protein lsm7</fullName>
    </submittedName>
</protein>
<proteinExistence type="predicted"/>